<gene>
    <name evidence="2" type="ORF">O3P69_020881</name>
</gene>
<keyword evidence="3" id="KW-1185">Reference proteome</keyword>
<accession>A0AAW0TRF3</accession>
<feature type="region of interest" description="Disordered" evidence="1">
    <location>
        <begin position="43"/>
        <end position="76"/>
    </location>
</feature>
<comment type="caution">
    <text evidence="2">The sequence shown here is derived from an EMBL/GenBank/DDBJ whole genome shotgun (WGS) entry which is preliminary data.</text>
</comment>
<evidence type="ECO:0000256" key="1">
    <source>
        <dbReference type="SAM" id="MobiDB-lite"/>
    </source>
</evidence>
<evidence type="ECO:0000313" key="3">
    <source>
        <dbReference type="Proteomes" id="UP001487740"/>
    </source>
</evidence>
<proteinExistence type="predicted"/>
<reference evidence="2 3" key="1">
    <citation type="submission" date="2023-03" db="EMBL/GenBank/DDBJ databases">
        <title>High-quality genome of Scylla paramamosain provides insights in environmental adaptation.</title>
        <authorList>
            <person name="Zhang L."/>
        </authorList>
    </citation>
    <scope>NUCLEOTIDE SEQUENCE [LARGE SCALE GENOMIC DNA]</scope>
    <source>
        <strain evidence="2">LZ_2023a</strain>
        <tissue evidence="2">Muscle</tissue>
    </source>
</reference>
<feature type="compositionally biased region" description="Basic and acidic residues" evidence="1">
    <location>
        <begin position="67"/>
        <end position="76"/>
    </location>
</feature>
<feature type="compositionally biased region" description="Basic and acidic residues" evidence="1">
    <location>
        <begin position="43"/>
        <end position="52"/>
    </location>
</feature>
<dbReference type="EMBL" id="JARAKH010000028">
    <property type="protein sequence ID" value="KAK8389235.1"/>
    <property type="molecule type" value="Genomic_DNA"/>
</dbReference>
<evidence type="ECO:0000313" key="2">
    <source>
        <dbReference type="EMBL" id="KAK8389235.1"/>
    </source>
</evidence>
<organism evidence="2 3">
    <name type="scientific">Scylla paramamosain</name>
    <name type="common">Mud crab</name>
    <dbReference type="NCBI Taxonomy" id="85552"/>
    <lineage>
        <taxon>Eukaryota</taxon>
        <taxon>Metazoa</taxon>
        <taxon>Ecdysozoa</taxon>
        <taxon>Arthropoda</taxon>
        <taxon>Crustacea</taxon>
        <taxon>Multicrustacea</taxon>
        <taxon>Malacostraca</taxon>
        <taxon>Eumalacostraca</taxon>
        <taxon>Eucarida</taxon>
        <taxon>Decapoda</taxon>
        <taxon>Pleocyemata</taxon>
        <taxon>Brachyura</taxon>
        <taxon>Eubrachyura</taxon>
        <taxon>Portunoidea</taxon>
        <taxon>Portunidae</taxon>
        <taxon>Portuninae</taxon>
        <taxon>Scylla</taxon>
    </lineage>
</organism>
<protein>
    <submittedName>
        <fullName evidence="2">Uncharacterized protein</fullName>
    </submittedName>
</protein>
<dbReference type="Proteomes" id="UP001487740">
    <property type="component" value="Unassembled WGS sequence"/>
</dbReference>
<name>A0AAW0TRF3_SCYPA</name>
<dbReference type="AlphaFoldDB" id="A0AAW0TRF3"/>
<sequence>MVRKTNTSRSTQAHQRRFVIRHGVEKARDSLVRALPHLKEKGEQAEKMEFRGGRVSGVLSSAPQSSRRGEGRHYPQRRDELFGGALRLSLYFPSLPAAVTGAVISAGKANTGPRCTPHNQHHPGVDTALATSPLATQNALDNTSLP</sequence>